<keyword evidence="1" id="KW-0812">Transmembrane</keyword>
<feature type="transmembrane region" description="Helical" evidence="1">
    <location>
        <begin position="110"/>
        <end position="129"/>
    </location>
</feature>
<dbReference type="EMBL" id="JBEWLY010000027">
    <property type="protein sequence ID" value="MET1757040.1"/>
    <property type="molecule type" value="Genomic_DNA"/>
</dbReference>
<evidence type="ECO:0000256" key="1">
    <source>
        <dbReference type="SAM" id="Phobius"/>
    </source>
</evidence>
<keyword evidence="1" id="KW-0472">Membrane</keyword>
<feature type="transmembrane region" description="Helical" evidence="1">
    <location>
        <begin position="141"/>
        <end position="161"/>
    </location>
</feature>
<sequence length="468" mass="51015">MRSRLFNVIEVVRASYWFIPSVMAIVAILLGGLAVWLDSLGPADDWLSGLSWYQSAKPDGAHEVLSTIAGSMITVAGVVFSITIVALAYASSQYGPRLLTNFMTNRGNQVTLGTFIATFVYCLVVLRTIRGGDEEFVPQLAVMIGMVLGLASIGVLIYFIHHVPQSIHINKVVANIGRQLIASVGNRFPDFIGEEAAPHERAFRRVPEAAAALSGKGDDPRLVSIVGNATGYIEAIDEARLMENAQRHDLVVRLRYRPGDYLHAGRTLLQAWPSERVSREAAEGLRGSYAVGDKRTPYGDLDFLIEELVEIAARALSPGVNDPATARTCFDWLGAGASELARRKLPVPERTDKEGCVRVIAQPERFEDFIGRSFGALRQYAATDMTAALHVLRTLGEVAVACVQHTQLAALRAEAQWLMEMADCALEGQANEEVRRRGETLKRLIDVGLEGGRDAMDAMQPAWLGGTA</sequence>
<keyword evidence="1" id="KW-1133">Transmembrane helix</keyword>
<dbReference type="Pfam" id="PF10011">
    <property type="entry name" value="DUF2254"/>
    <property type="match status" value="1"/>
</dbReference>
<proteinExistence type="predicted"/>
<name>A0ABV2D5B8_9SPHN</name>
<feature type="transmembrane region" description="Helical" evidence="1">
    <location>
        <begin position="16"/>
        <end position="37"/>
    </location>
</feature>
<dbReference type="Proteomes" id="UP001548713">
    <property type="component" value="Unassembled WGS sequence"/>
</dbReference>
<evidence type="ECO:0000313" key="2">
    <source>
        <dbReference type="EMBL" id="MET1757040.1"/>
    </source>
</evidence>
<evidence type="ECO:0000313" key="3">
    <source>
        <dbReference type="Proteomes" id="UP001548713"/>
    </source>
</evidence>
<feature type="transmembrane region" description="Helical" evidence="1">
    <location>
        <begin position="68"/>
        <end position="89"/>
    </location>
</feature>
<keyword evidence="3" id="KW-1185">Reference proteome</keyword>
<reference evidence="2 3" key="1">
    <citation type="submission" date="2024-07" db="EMBL/GenBank/DDBJ databases">
        <title>Novosphingobium kalidii RD2P27.</title>
        <authorList>
            <person name="Sun J.-Q."/>
        </authorList>
    </citation>
    <scope>NUCLEOTIDE SEQUENCE [LARGE SCALE GENOMIC DNA]</scope>
    <source>
        <strain evidence="2 3">RD2P27</strain>
    </source>
</reference>
<protein>
    <submittedName>
        <fullName evidence="2">DUF2254 domain-containing protein</fullName>
    </submittedName>
</protein>
<comment type="caution">
    <text evidence="2">The sequence shown here is derived from an EMBL/GenBank/DDBJ whole genome shotgun (WGS) entry which is preliminary data.</text>
</comment>
<gene>
    <name evidence="2" type="ORF">ABVV53_16490</name>
</gene>
<organism evidence="2 3">
    <name type="scientific">Novosphingobium kalidii</name>
    <dbReference type="NCBI Taxonomy" id="3230299"/>
    <lineage>
        <taxon>Bacteria</taxon>
        <taxon>Pseudomonadati</taxon>
        <taxon>Pseudomonadota</taxon>
        <taxon>Alphaproteobacteria</taxon>
        <taxon>Sphingomonadales</taxon>
        <taxon>Sphingomonadaceae</taxon>
        <taxon>Novosphingobium</taxon>
    </lineage>
</organism>
<accession>A0ABV2D5B8</accession>
<dbReference type="RefSeq" id="WP_353985525.1">
    <property type="nucleotide sequence ID" value="NZ_JBEWLY010000027.1"/>
</dbReference>
<dbReference type="InterPro" id="IPR018723">
    <property type="entry name" value="DUF2254_membrane"/>
</dbReference>